<organism evidence="2 3">
    <name type="scientific">Cirrhinus mrigala</name>
    <name type="common">Mrigala</name>
    <dbReference type="NCBI Taxonomy" id="683832"/>
    <lineage>
        <taxon>Eukaryota</taxon>
        <taxon>Metazoa</taxon>
        <taxon>Chordata</taxon>
        <taxon>Craniata</taxon>
        <taxon>Vertebrata</taxon>
        <taxon>Euteleostomi</taxon>
        <taxon>Actinopterygii</taxon>
        <taxon>Neopterygii</taxon>
        <taxon>Teleostei</taxon>
        <taxon>Ostariophysi</taxon>
        <taxon>Cypriniformes</taxon>
        <taxon>Cyprinidae</taxon>
        <taxon>Labeoninae</taxon>
        <taxon>Labeonini</taxon>
        <taxon>Cirrhinus</taxon>
    </lineage>
</organism>
<dbReference type="CDD" id="cd00063">
    <property type="entry name" value="FN3"/>
    <property type="match status" value="1"/>
</dbReference>
<proteinExistence type="predicted"/>
<feature type="non-terminal residue" evidence="2">
    <location>
        <position position="1"/>
    </location>
</feature>
<evidence type="ECO:0000313" key="3">
    <source>
        <dbReference type="Proteomes" id="UP001529510"/>
    </source>
</evidence>
<feature type="domain" description="Fibronectin type-III" evidence="1">
    <location>
        <begin position="3"/>
        <end position="68"/>
    </location>
</feature>
<dbReference type="EMBL" id="JAMKFB020000004">
    <property type="protein sequence ID" value="KAL0195321.1"/>
    <property type="molecule type" value="Genomic_DNA"/>
</dbReference>
<sequence>PAAVSNLRVENNGNQNTLRVLWDKASGDVDSYLVSLTLPGSNSIEKAMSANSTDVVFDNLSPGKTYQV</sequence>
<comment type="caution">
    <text evidence="2">The sequence shown here is derived from an EMBL/GenBank/DDBJ whole genome shotgun (WGS) entry which is preliminary data.</text>
</comment>
<dbReference type="Pfam" id="PF00041">
    <property type="entry name" value="fn3"/>
    <property type="match status" value="1"/>
</dbReference>
<name>A0ABD0RAC3_CIRMR</name>
<evidence type="ECO:0000313" key="2">
    <source>
        <dbReference type="EMBL" id="KAL0195321.1"/>
    </source>
</evidence>
<dbReference type="PROSITE" id="PS50853">
    <property type="entry name" value="FN3"/>
    <property type="match status" value="1"/>
</dbReference>
<accession>A0ABD0RAC3</accession>
<protein>
    <recommendedName>
        <fullName evidence="1">Fibronectin type-III domain-containing protein</fullName>
    </recommendedName>
</protein>
<evidence type="ECO:0000259" key="1">
    <source>
        <dbReference type="PROSITE" id="PS50853"/>
    </source>
</evidence>
<keyword evidence="3" id="KW-1185">Reference proteome</keyword>
<reference evidence="2 3" key="1">
    <citation type="submission" date="2024-05" db="EMBL/GenBank/DDBJ databases">
        <title>Genome sequencing and assembly of Indian major carp, Cirrhinus mrigala (Hamilton, 1822).</title>
        <authorList>
            <person name="Mohindra V."/>
            <person name="Chowdhury L.M."/>
            <person name="Lal K."/>
            <person name="Jena J.K."/>
        </authorList>
    </citation>
    <scope>NUCLEOTIDE SEQUENCE [LARGE SCALE GENOMIC DNA]</scope>
    <source>
        <strain evidence="2">CM1030</strain>
        <tissue evidence="2">Blood</tissue>
    </source>
</reference>
<dbReference type="InterPro" id="IPR013783">
    <property type="entry name" value="Ig-like_fold"/>
</dbReference>
<dbReference type="InterPro" id="IPR036116">
    <property type="entry name" value="FN3_sf"/>
</dbReference>
<dbReference type="Gene3D" id="2.60.40.10">
    <property type="entry name" value="Immunoglobulins"/>
    <property type="match status" value="1"/>
</dbReference>
<dbReference type="SUPFAM" id="SSF49265">
    <property type="entry name" value="Fibronectin type III"/>
    <property type="match status" value="1"/>
</dbReference>
<gene>
    <name evidence="2" type="ORF">M9458_008893</name>
</gene>
<dbReference type="InterPro" id="IPR003961">
    <property type="entry name" value="FN3_dom"/>
</dbReference>
<dbReference type="AlphaFoldDB" id="A0ABD0RAC3"/>
<feature type="non-terminal residue" evidence="2">
    <location>
        <position position="68"/>
    </location>
</feature>
<dbReference type="FunFam" id="2.60.40.10:FF:000369">
    <property type="entry name" value="Protein tyrosine phosphatase, receptor type B"/>
    <property type="match status" value="1"/>
</dbReference>
<dbReference type="Proteomes" id="UP001529510">
    <property type="component" value="Unassembled WGS sequence"/>
</dbReference>